<dbReference type="RefSeq" id="WP_190998366.1">
    <property type="nucleotide sequence ID" value="NZ_JACXSI010000023.1"/>
</dbReference>
<dbReference type="PANTHER" id="PTHR43479:SF7">
    <property type="entry name" value="TETR-FAMILY TRANSCRIPTIONAL REGULATOR"/>
    <property type="match status" value="1"/>
</dbReference>
<comment type="caution">
    <text evidence="5">The sequence shown here is derived from an EMBL/GenBank/DDBJ whole genome shotgun (WGS) entry which is preliminary data.</text>
</comment>
<dbReference type="InterPro" id="IPR050624">
    <property type="entry name" value="HTH-type_Tx_Regulator"/>
</dbReference>
<feature type="domain" description="HTH tetR-type" evidence="4">
    <location>
        <begin position="37"/>
        <end position="97"/>
    </location>
</feature>
<evidence type="ECO:0000256" key="3">
    <source>
        <dbReference type="PROSITE-ProRule" id="PRU00335"/>
    </source>
</evidence>
<dbReference type="PANTHER" id="PTHR43479">
    <property type="entry name" value="ACREF/ENVCD OPERON REPRESSOR-RELATED"/>
    <property type="match status" value="1"/>
</dbReference>
<keyword evidence="2 3" id="KW-0238">DNA-binding</keyword>
<evidence type="ECO:0000313" key="6">
    <source>
        <dbReference type="Proteomes" id="UP000602076"/>
    </source>
</evidence>
<feature type="DNA-binding region" description="H-T-H motif" evidence="3">
    <location>
        <begin position="60"/>
        <end position="79"/>
    </location>
</feature>
<keyword evidence="1" id="KW-0678">Repressor</keyword>
<dbReference type="Gene3D" id="1.10.357.10">
    <property type="entry name" value="Tetracycline Repressor, domain 2"/>
    <property type="match status" value="1"/>
</dbReference>
<gene>
    <name evidence="5" type="ORF">IEO70_10735</name>
</gene>
<dbReference type="InterPro" id="IPR009057">
    <property type="entry name" value="Homeodomain-like_sf"/>
</dbReference>
<name>A0A927CZU9_9BACI</name>
<dbReference type="Proteomes" id="UP000602076">
    <property type="component" value="Unassembled WGS sequence"/>
</dbReference>
<accession>A0A927CZU9</accession>
<dbReference type="AlphaFoldDB" id="A0A927CZU9"/>
<dbReference type="EMBL" id="JACXSI010000023">
    <property type="protein sequence ID" value="MBD3108840.1"/>
    <property type="molecule type" value="Genomic_DNA"/>
</dbReference>
<dbReference type="InterPro" id="IPR001647">
    <property type="entry name" value="HTH_TetR"/>
</dbReference>
<evidence type="ECO:0000256" key="1">
    <source>
        <dbReference type="ARBA" id="ARBA00022491"/>
    </source>
</evidence>
<dbReference type="Pfam" id="PF14278">
    <property type="entry name" value="TetR_C_8"/>
    <property type="match status" value="1"/>
</dbReference>
<proteinExistence type="predicted"/>
<dbReference type="PROSITE" id="PS50977">
    <property type="entry name" value="HTH_TETR_2"/>
    <property type="match status" value="1"/>
</dbReference>
<dbReference type="InterPro" id="IPR039532">
    <property type="entry name" value="TetR_C_Firmicutes"/>
</dbReference>
<protein>
    <submittedName>
        <fullName evidence="5">TetR/AcrR family transcriptional regulator</fullName>
    </submittedName>
</protein>
<keyword evidence="6" id="KW-1185">Reference proteome</keyword>
<sequence>MMQLSHQSPINDKMLVIKHYLTNCLGMEVKMEDRRIRYTKKVIKDTFIELLEQKPINKITVTELCSQCEINRATFYRYYDDVYDLMEKLKSQYVSELKEAISLSKDDYTISGFTSEILEVILRNKELSRILFSLKNGKDFLNDVLDIAHQKCVEKWNRYGKNVPQEQVGYLSTFISAGTIGILNEWIQNDFKESSSEIANLIENISHYGIAKIIYGE</sequence>
<evidence type="ECO:0000256" key="2">
    <source>
        <dbReference type="ARBA" id="ARBA00023125"/>
    </source>
</evidence>
<dbReference type="SUPFAM" id="SSF46689">
    <property type="entry name" value="Homeodomain-like"/>
    <property type="match status" value="1"/>
</dbReference>
<organism evidence="5 6">
    <name type="scientific">Peribacillus faecalis</name>
    <dbReference type="NCBI Taxonomy" id="2772559"/>
    <lineage>
        <taxon>Bacteria</taxon>
        <taxon>Bacillati</taxon>
        <taxon>Bacillota</taxon>
        <taxon>Bacilli</taxon>
        <taxon>Bacillales</taxon>
        <taxon>Bacillaceae</taxon>
        <taxon>Peribacillus</taxon>
    </lineage>
</organism>
<evidence type="ECO:0000259" key="4">
    <source>
        <dbReference type="PROSITE" id="PS50977"/>
    </source>
</evidence>
<dbReference type="GO" id="GO:0003677">
    <property type="term" value="F:DNA binding"/>
    <property type="evidence" value="ECO:0007669"/>
    <property type="project" value="UniProtKB-UniRule"/>
</dbReference>
<reference evidence="5" key="1">
    <citation type="submission" date="2020-09" db="EMBL/GenBank/DDBJ databases">
        <title>Bacillus faecalis sp. nov., a moderately halophilic bacterium isolated from cow faeces.</title>
        <authorList>
            <person name="Jiang L."/>
            <person name="Lee J."/>
        </authorList>
    </citation>
    <scope>NUCLEOTIDE SEQUENCE</scope>
    <source>
        <strain evidence="5">AGMB 02131</strain>
    </source>
</reference>
<evidence type="ECO:0000313" key="5">
    <source>
        <dbReference type="EMBL" id="MBD3108840.1"/>
    </source>
</evidence>